<evidence type="ECO:0000313" key="1">
    <source>
        <dbReference type="Proteomes" id="UP000095282"/>
    </source>
</evidence>
<protein>
    <submittedName>
        <fullName evidence="2">FBA_2 domain-containing protein</fullName>
    </submittedName>
</protein>
<proteinExistence type="predicted"/>
<sequence>MEILNEGWLSKSYPFQNQKWNQNCALQFKEYEYRDSRWVTIEQILAMRNYGTVNLGETNMTSTDVNRLLHYWKNCREEMFEELNMTLNYSWYNGNNKNFDSLRPRFTRLSYILSNDEKTVCCIDDNDKIRISILEDCPYVPILKLIRRKRQLIDEYSNLKDKDEKRRVEEEFNEIVRRLEAAGVISFGNTLNDNCSCFYGEHTIVLPQ</sequence>
<dbReference type="Proteomes" id="UP000095282">
    <property type="component" value="Unplaced"/>
</dbReference>
<evidence type="ECO:0000313" key="2">
    <source>
        <dbReference type="WBParaSite" id="Csp11.Scaffold630.g21332.t1"/>
    </source>
</evidence>
<dbReference type="AlphaFoldDB" id="A0A1I7V111"/>
<organism evidence="1 2">
    <name type="scientific">Caenorhabditis tropicalis</name>
    <dbReference type="NCBI Taxonomy" id="1561998"/>
    <lineage>
        <taxon>Eukaryota</taxon>
        <taxon>Metazoa</taxon>
        <taxon>Ecdysozoa</taxon>
        <taxon>Nematoda</taxon>
        <taxon>Chromadorea</taxon>
        <taxon>Rhabditida</taxon>
        <taxon>Rhabditina</taxon>
        <taxon>Rhabditomorpha</taxon>
        <taxon>Rhabditoidea</taxon>
        <taxon>Rhabditidae</taxon>
        <taxon>Peloderinae</taxon>
        <taxon>Caenorhabditis</taxon>
    </lineage>
</organism>
<accession>A0A1I7V111</accession>
<dbReference type="WBParaSite" id="Csp11.Scaffold630.g21332.t1">
    <property type="protein sequence ID" value="Csp11.Scaffold630.g21332.t1"/>
    <property type="gene ID" value="Csp11.Scaffold630.g21332"/>
</dbReference>
<name>A0A1I7V111_9PELO</name>
<keyword evidence="1" id="KW-1185">Reference proteome</keyword>
<reference evidence="2" key="1">
    <citation type="submission" date="2016-11" db="UniProtKB">
        <authorList>
            <consortium name="WormBaseParasite"/>
        </authorList>
    </citation>
    <scope>IDENTIFICATION</scope>
</reference>